<dbReference type="Proteomes" id="UP001281410">
    <property type="component" value="Unassembled WGS sequence"/>
</dbReference>
<proteinExistence type="predicted"/>
<protein>
    <submittedName>
        <fullName evidence="1">Uncharacterized protein</fullName>
    </submittedName>
</protein>
<evidence type="ECO:0000313" key="2">
    <source>
        <dbReference type="Proteomes" id="UP001281410"/>
    </source>
</evidence>
<gene>
    <name evidence="1" type="ORF">Dsin_032393</name>
</gene>
<evidence type="ECO:0000313" key="1">
    <source>
        <dbReference type="EMBL" id="KAK3185107.1"/>
    </source>
</evidence>
<keyword evidence="2" id="KW-1185">Reference proteome</keyword>
<sequence>MDALVRCQGKKIATSGSFMHRGRPEKAKTEGGTEIGSTRLATFAYPTLRIWRSRGKALGIVKLPLKIREVPCQKTMILDFVVVFIENWPYIALLGQPFLNKTKAVTVTYPLMMKFPTESGVGVIKGSREMARRANLSVYRDRAKKEDQ</sequence>
<dbReference type="EMBL" id="JANJYJ010000010">
    <property type="protein sequence ID" value="KAK3185107.1"/>
    <property type="molecule type" value="Genomic_DNA"/>
</dbReference>
<accession>A0AAD9ZNH9</accession>
<name>A0AAD9ZNH9_9ROSI</name>
<organism evidence="1 2">
    <name type="scientific">Dipteronia sinensis</name>
    <dbReference type="NCBI Taxonomy" id="43782"/>
    <lineage>
        <taxon>Eukaryota</taxon>
        <taxon>Viridiplantae</taxon>
        <taxon>Streptophyta</taxon>
        <taxon>Embryophyta</taxon>
        <taxon>Tracheophyta</taxon>
        <taxon>Spermatophyta</taxon>
        <taxon>Magnoliopsida</taxon>
        <taxon>eudicotyledons</taxon>
        <taxon>Gunneridae</taxon>
        <taxon>Pentapetalae</taxon>
        <taxon>rosids</taxon>
        <taxon>malvids</taxon>
        <taxon>Sapindales</taxon>
        <taxon>Sapindaceae</taxon>
        <taxon>Hippocastanoideae</taxon>
        <taxon>Acereae</taxon>
        <taxon>Dipteronia</taxon>
    </lineage>
</organism>
<dbReference type="AlphaFoldDB" id="A0AAD9ZNH9"/>
<reference evidence="1" key="1">
    <citation type="journal article" date="2023" name="Plant J.">
        <title>Genome sequences and population genomics provide insights into the demographic history, inbreeding, and mutation load of two 'living fossil' tree species of Dipteronia.</title>
        <authorList>
            <person name="Feng Y."/>
            <person name="Comes H.P."/>
            <person name="Chen J."/>
            <person name="Zhu S."/>
            <person name="Lu R."/>
            <person name="Zhang X."/>
            <person name="Li P."/>
            <person name="Qiu J."/>
            <person name="Olsen K.M."/>
            <person name="Qiu Y."/>
        </authorList>
    </citation>
    <scope>NUCLEOTIDE SEQUENCE</scope>
    <source>
        <tissue evidence="1">Leaf</tissue>
    </source>
</reference>
<comment type="caution">
    <text evidence="1">The sequence shown here is derived from an EMBL/GenBank/DDBJ whole genome shotgun (WGS) entry which is preliminary data.</text>
</comment>